<dbReference type="Proteomes" id="UP001185092">
    <property type="component" value="Unassembled WGS sequence"/>
</dbReference>
<protein>
    <submittedName>
        <fullName evidence="2">Uncharacterized protein</fullName>
    </submittedName>
</protein>
<dbReference type="AlphaFoldDB" id="A0AAE4BQ86"/>
<feature type="signal peptide" evidence="1">
    <location>
        <begin position="1"/>
        <end position="19"/>
    </location>
</feature>
<keyword evidence="3" id="KW-1185">Reference proteome</keyword>
<evidence type="ECO:0000313" key="3">
    <source>
        <dbReference type="Proteomes" id="UP001185092"/>
    </source>
</evidence>
<keyword evidence="1" id="KW-0732">Signal</keyword>
<name>A0AAE4BQ86_9BACT</name>
<accession>A0AAE4BQ86</accession>
<evidence type="ECO:0000256" key="1">
    <source>
        <dbReference type="SAM" id="SignalP"/>
    </source>
</evidence>
<proteinExistence type="predicted"/>
<evidence type="ECO:0000313" key="2">
    <source>
        <dbReference type="EMBL" id="MDR6238839.1"/>
    </source>
</evidence>
<dbReference type="RefSeq" id="WP_309938345.1">
    <property type="nucleotide sequence ID" value="NZ_AP025305.1"/>
</dbReference>
<gene>
    <name evidence="2" type="ORF">HNQ88_001876</name>
</gene>
<feature type="chain" id="PRO_5042150615" evidence="1">
    <location>
        <begin position="20"/>
        <end position="306"/>
    </location>
</feature>
<sequence length="306" mass="35711">MKYYLTFALFIIMSLNVHAQINMADSSFQAISYWDKGEAHSYKISQNKYKVIGKDTTVAEAYSYSVDISVLDSTAHEYTVEWFYHDYALETENEIMEKLFELNTDMKVVIKTDEMGMVKEVVNWKEVSEYINKSMKQLKKDLAHIPNINKIIKQASNMYSSKESIEKGAINEIIQFHSFHGGKYQFNKEVHADTQVANMLGGEPFDANINVWLDNIYPDDYIVDLKLHQKVNSIQLTKVTYDYLCELAKMMKQPEPKWDDFPTVKNETYLYSQIHDSGWPLYSIETKEVSSQNTLQIEERIIDFIK</sequence>
<dbReference type="EMBL" id="JAVDQD010000002">
    <property type="protein sequence ID" value="MDR6238839.1"/>
    <property type="molecule type" value="Genomic_DNA"/>
</dbReference>
<organism evidence="2 3">
    <name type="scientific">Aureibacter tunicatorum</name>
    <dbReference type="NCBI Taxonomy" id="866807"/>
    <lineage>
        <taxon>Bacteria</taxon>
        <taxon>Pseudomonadati</taxon>
        <taxon>Bacteroidota</taxon>
        <taxon>Cytophagia</taxon>
        <taxon>Cytophagales</taxon>
        <taxon>Persicobacteraceae</taxon>
        <taxon>Aureibacter</taxon>
    </lineage>
</organism>
<comment type="caution">
    <text evidence="2">The sequence shown here is derived from an EMBL/GenBank/DDBJ whole genome shotgun (WGS) entry which is preliminary data.</text>
</comment>
<reference evidence="2" key="1">
    <citation type="submission" date="2023-07" db="EMBL/GenBank/DDBJ databases">
        <title>Genomic Encyclopedia of Type Strains, Phase IV (KMG-IV): sequencing the most valuable type-strain genomes for metagenomic binning, comparative biology and taxonomic classification.</title>
        <authorList>
            <person name="Goeker M."/>
        </authorList>
    </citation>
    <scope>NUCLEOTIDE SEQUENCE</scope>
    <source>
        <strain evidence="2">DSM 26174</strain>
    </source>
</reference>